<reference evidence="1 2" key="1">
    <citation type="journal article" date="2024" name="Proc. Natl. Acad. Sci. U.S.A.">
        <title>The evolutionary genomics of adaptation to stress in wild rhizobium bacteria.</title>
        <authorList>
            <person name="Kehlet-Delgado H."/>
            <person name="Montoya A.P."/>
            <person name="Jensen K.T."/>
            <person name="Wendlandt C.E."/>
            <person name="Dexheimer C."/>
            <person name="Roberts M."/>
            <person name="Torres Martinez L."/>
            <person name="Friesen M.L."/>
            <person name="Griffitts J.S."/>
            <person name="Porter S.S."/>
        </authorList>
    </citation>
    <scope>NUCLEOTIDE SEQUENCE [LARGE SCALE GENOMIC DNA]</scope>
    <source>
        <strain evidence="1 2">M0729</strain>
    </source>
</reference>
<dbReference type="RefSeq" id="WP_352570031.1">
    <property type="nucleotide sequence ID" value="NZ_JAMYMT010000027.1"/>
</dbReference>
<gene>
    <name evidence="1" type="ORF">NKI33_21365</name>
</gene>
<dbReference type="EMBL" id="JAMYPJ010000033">
    <property type="protein sequence ID" value="MER8935495.1"/>
    <property type="molecule type" value="Genomic_DNA"/>
</dbReference>
<comment type="caution">
    <text evidence="1">The sequence shown here is derived from an EMBL/GenBank/DDBJ whole genome shotgun (WGS) entry which is preliminary data.</text>
</comment>
<evidence type="ECO:0000313" key="1">
    <source>
        <dbReference type="EMBL" id="MER8935495.1"/>
    </source>
</evidence>
<organism evidence="1 2">
    <name type="scientific">Mesorhizobium opportunistum</name>
    <dbReference type="NCBI Taxonomy" id="593909"/>
    <lineage>
        <taxon>Bacteria</taxon>
        <taxon>Pseudomonadati</taxon>
        <taxon>Pseudomonadota</taxon>
        <taxon>Alphaproteobacteria</taxon>
        <taxon>Hyphomicrobiales</taxon>
        <taxon>Phyllobacteriaceae</taxon>
        <taxon>Mesorhizobium</taxon>
    </lineage>
</organism>
<proteinExistence type="predicted"/>
<sequence length="74" mass="8214">MTVISSYMPGENSKRPSILDLDALREAFMESVRENNVIAAEWGKHAEFIRQLADHNLSEDAVSQITGPQDASQP</sequence>
<accession>A0ABV1YK10</accession>
<evidence type="ECO:0000313" key="2">
    <source>
        <dbReference type="Proteomes" id="UP001464387"/>
    </source>
</evidence>
<dbReference type="Proteomes" id="UP001464387">
    <property type="component" value="Unassembled WGS sequence"/>
</dbReference>
<keyword evidence="2" id="KW-1185">Reference proteome</keyword>
<name>A0ABV1YK10_9HYPH</name>
<protein>
    <submittedName>
        <fullName evidence="1">Uncharacterized protein</fullName>
    </submittedName>
</protein>